<evidence type="ECO:0000256" key="2">
    <source>
        <dbReference type="ARBA" id="ARBA00023125"/>
    </source>
</evidence>
<organism evidence="6 7">
    <name type="scientific">Anaerovorax odorimutans</name>
    <dbReference type="NCBI Taxonomy" id="109327"/>
    <lineage>
        <taxon>Bacteria</taxon>
        <taxon>Bacillati</taxon>
        <taxon>Bacillota</taxon>
        <taxon>Clostridia</taxon>
        <taxon>Peptostreptococcales</taxon>
        <taxon>Anaerovoracaceae</taxon>
        <taxon>Anaerovorax</taxon>
    </lineage>
</organism>
<dbReference type="SUPFAM" id="SSF46689">
    <property type="entry name" value="Homeodomain-like"/>
    <property type="match status" value="1"/>
</dbReference>
<protein>
    <submittedName>
        <fullName evidence="6">TetR/AcrR family transcriptional regulator</fullName>
    </submittedName>
</protein>
<dbReference type="PROSITE" id="PS50977">
    <property type="entry name" value="HTH_TETR_2"/>
    <property type="match status" value="1"/>
</dbReference>
<evidence type="ECO:0000313" key="6">
    <source>
        <dbReference type="EMBL" id="MCQ4635444.1"/>
    </source>
</evidence>
<keyword evidence="2 4" id="KW-0238">DNA-binding</keyword>
<evidence type="ECO:0000259" key="5">
    <source>
        <dbReference type="PROSITE" id="PS50977"/>
    </source>
</evidence>
<dbReference type="PANTHER" id="PTHR30055:SF234">
    <property type="entry name" value="HTH-TYPE TRANSCRIPTIONAL REGULATOR BETI"/>
    <property type="match status" value="1"/>
</dbReference>
<dbReference type="Pfam" id="PF00440">
    <property type="entry name" value="TetR_N"/>
    <property type="match status" value="1"/>
</dbReference>
<feature type="domain" description="HTH tetR-type" evidence="5">
    <location>
        <begin position="7"/>
        <end position="67"/>
    </location>
</feature>
<accession>A0ABT1RJT1</accession>
<proteinExistence type="predicted"/>
<feature type="DNA-binding region" description="H-T-H motif" evidence="4">
    <location>
        <begin position="30"/>
        <end position="49"/>
    </location>
</feature>
<evidence type="ECO:0000313" key="7">
    <source>
        <dbReference type="Proteomes" id="UP001524502"/>
    </source>
</evidence>
<dbReference type="InterPro" id="IPR050109">
    <property type="entry name" value="HTH-type_TetR-like_transc_reg"/>
</dbReference>
<name>A0ABT1RJT1_9FIRM</name>
<dbReference type="InterPro" id="IPR001647">
    <property type="entry name" value="HTH_TetR"/>
</dbReference>
<keyword evidence="3" id="KW-0804">Transcription</keyword>
<evidence type="ECO:0000256" key="4">
    <source>
        <dbReference type="PROSITE-ProRule" id="PRU00335"/>
    </source>
</evidence>
<evidence type="ECO:0000256" key="3">
    <source>
        <dbReference type="ARBA" id="ARBA00023163"/>
    </source>
</evidence>
<gene>
    <name evidence="6" type="ORF">NE619_01765</name>
</gene>
<dbReference type="Gene3D" id="1.10.357.10">
    <property type="entry name" value="Tetracycline Repressor, domain 2"/>
    <property type="match status" value="1"/>
</dbReference>
<comment type="caution">
    <text evidence="6">The sequence shown here is derived from an EMBL/GenBank/DDBJ whole genome shotgun (WGS) entry which is preliminary data.</text>
</comment>
<dbReference type="PRINTS" id="PR00455">
    <property type="entry name" value="HTHTETR"/>
</dbReference>
<evidence type="ECO:0000256" key="1">
    <source>
        <dbReference type="ARBA" id="ARBA00023015"/>
    </source>
</evidence>
<keyword evidence="1" id="KW-0805">Transcription regulation</keyword>
<keyword evidence="7" id="KW-1185">Reference proteome</keyword>
<dbReference type="PANTHER" id="PTHR30055">
    <property type="entry name" value="HTH-TYPE TRANSCRIPTIONAL REGULATOR RUTR"/>
    <property type="match status" value="1"/>
</dbReference>
<dbReference type="RefSeq" id="WP_256130629.1">
    <property type="nucleotide sequence ID" value="NZ_JANFXK010000001.1"/>
</dbReference>
<dbReference type="Proteomes" id="UP001524502">
    <property type="component" value="Unassembled WGS sequence"/>
</dbReference>
<reference evidence="6 7" key="1">
    <citation type="submission" date="2022-06" db="EMBL/GenBank/DDBJ databases">
        <title>Isolation of gut microbiota from human fecal samples.</title>
        <authorList>
            <person name="Pamer E.G."/>
            <person name="Barat B."/>
            <person name="Waligurski E."/>
            <person name="Medina S."/>
            <person name="Paddock L."/>
            <person name="Mostad J."/>
        </authorList>
    </citation>
    <scope>NUCLEOTIDE SEQUENCE [LARGE SCALE GENOMIC DNA]</scope>
    <source>
        <strain evidence="6 7">SL.3.17</strain>
    </source>
</reference>
<sequence length="187" mass="21797">MPQVLKDEIRTNILDAAQRDFYEKGFSGATMRSIAAKAKIPAGLIYSYYKSKDALFEAVLRPVSYDWKRVFTAGDQRHEGEGSDWLSREERDCLINLLRHRQAFLIMMDKSENTRYGNEKEKLIGQIEEHLNLHREQIEDYDPVYIHIIASNFVDGLLQIMYHYKGEEWAMKLLNKLATAYLQGIGF</sequence>
<dbReference type="EMBL" id="JANFXK010000001">
    <property type="protein sequence ID" value="MCQ4635444.1"/>
    <property type="molecule type" value="Genomic_DNA"/>
</dbReference>
<dbReference type="InterPro" id="IPR009057">
    <property type="entry name" value="Homeodomain-like_sf"/>
</dbReference>